<feature type="compositionally biased region" description="Low complexity" evidence="3">
    <location>
        <begin position="1162"/>
        <end position="1177"/>
    </location>
</feature>
<evidence type="ECO:0000259" key="4">
    <source>
        <dbReference type="Pfam" id="PF05057"/>
    </source>
</evidence>
<feature type="region of interest" description="Disordered" evidence="3">
    <location>
        <begin position="906"/>
        <end position="997"/>
    </location>
</feature>
<feature type="domain" description="DUF676" evidence="4">
    <location>
        <begin position="243"/>
        <end position="288"/>
    </location>
</feature>
<feature type="compositionally biased region" description="Basic and acidic residues" evidence="3">
    <location>
        <begin position="448"/>
        <end position="472"/>
    </location>
</feature>
<comment type="similarity">
    <text evidence="1">Belongs to the putative lipase ROG1 family.</text>
</comment>
<dbReference type="Proteomes" id="UP000222788">
    <property type="component" value="Unassembled WGS sequence"/>
</dbReference>
<feature type="compositionally biased region" description="Polar residues" evidence="3">
    <location>
        <begin position="946"/>
        <end position="971"/>
    </location>
</feature>
<dbReference type="GO" id="GO:0016042">
    <property type="term" value="P:lipid catabolic process"/>
    <property type="evidence" value="ECO:0007669"/>
    <property type="project" value="UniProtKB-KW"/>
</dbReference>
<feature type="compositionally biased region" description="Basic and acidic residues" evidence="3">
    <location>
        <begin position="976"/>
        <end position="997"/>
    </location>
</feature>
<dbReference type="InterPro" id="IPR044294">
    <property type="entry name" value="Lipase-like"/>
</dbReference>
<dbReference type="OrthoDB" id="5368485at2759"/>
<evidence type="ECO:0000256" key="1">
    <source>
        <dbReference type="ARBA" id="ARBA00007920"/>
    </source>
</evidence>
<protein>
    <submittedName>
        <fullName evidence="5">Putative lipase ROG1</fullName>
    </submittedName>
</protein>
<feature type="region of interest" description="Disordered" evidence="3">
    <location>
        <begin position="358"/>
        <end position="398"/>
    </location>
</feature>
<feature type="region of interest" description="Disordered" evidence="3">
    <location>
        <begin position="822"/>
        <end position="866"/>
    </location>
</feature>
<feature type="region of interest" description="Disordered" evidence="3">
    <location>
        <begin position="448"/>
        <end position="477"/>
    </location>
</feature>
<keyword evidence="2" id="KW-0442">Lipid degradation</keyword>
<keyword evidence="2" id="KW-0443">Lipid metabolism</keyword>
<feature type="compositionally biased region" description="Basic and acidic residues" evidence="3">
    <location>
        <begin position="707"/>
        <end position="727"/>
    </location>
</feature>
<evidence type="ECO:0000256" key="3">
    <source>
        <dbReference type="SAM" id="MobiDB-lite"/>
    </source>
</evidence>
<feature type="compositionally biased region" description="Low complexity" evidence="3">
    <location>
        <begin position="824"/>
        <end position="844"/>
    </location>
</feature>
<evidence type="ECO:0000256" key="2">
    <source>
        <dbReference type="ARBA" id="ARBA00022963"/>
    </source>
</evidence>
<reference evidence="5 6" key="1">
    <citation type="journal article" date="2013" name="Fungal Biol.">
        <title>Analysis of microsatellite markers in the genome of the plant pathogen Ceratocystis fimbriata.</title>
        <authorList>
            <person name="Simpson M.C."/>
            <person name="Wilken P.M."/>
            <person name="Coetzee M.P."/>
            <person name="Wingfield M.J."/>
            <person name="Wingfield B.D."/>
        </authorList>
    </citation>
    <scope>NUCLEOTIDE SEQUENCE [LARGE SCALE GENOMIC DNA]</scope>
    <source>
        <strain evidence="5 6">CBS 114723</strain>
    </source>
</reference>
<feature type="compositionally biased region" description="Polar residues" evidence="3">
    <location>
        <begin position="1132"/>
        <end position="1142"/>
    </location>
</feature>
<feature type="region of interest" description="Disordered" evidence="3">
    <location>
        <begin position="1077"/>
        <end position="1219"/>
    </location>
</feature>
<sequence>MLLLLQSGSVKLGDVVRYTITYTPSQDRILPSPEKLYLRIRNTSTIALRAAFVHGPYSLSVSAYPATFDPYTKFANARQYGVPQFEPMVKAGGSWECELTVPENIRQTAGMGHHPANDMSGTDVFNESVTWIVEVASQVLFSTSASVGYEVILGREKKSLNLSYATAPHIPGWSDVGKDRMRLAEELREEEGKPPVAVVATPAITIATNTPIATTAEPGTAPPTMNSSHKEPLPSMTTNKRKKKKIHLVILTHGLHSNLGADMLFLKESIDAAAKKARADAKVRKAQERQARQSRVNVEHSTNTRDPALAGCDGESIKMNLQDGDVKRPSPMQYNNKPAEQLQSEVPGERVASQVNANIKADDKINGNPSTSGHIKNGTDEPDEEEDDDEEVVVKGYSGNATRTERGIKYLGKRLARYVLALTYPDQPYHPIISRGAGESLANAFKGNREHKTDKGGSPKSEKGSPKSDKGSLKAKNTMSSKSAATELLSNHALPEMDLPYKITSISFLGHSLGGLIQTYAVAYIQKHSPRFFDLIRPINFVALATPFLGLSNENPMYVKFALDFGLVGRTGQDLGLTWRPPTLARSGWSAIVSNLGETAHKRVLGESQPESKPLLRILPTGPAHIALRKFRNRTVYSNVVNDGIVPLRTSCLLFLDWQGLGRVEKARRDAGLVETVVALGWAELTGTSMNHRRSLLPPPEDEDNDKETTSTKTDEGSRSDRNDAKSVDGAPLTPLLGEQDKQHEVPQPSNQAIMEDGQQSMQTVHSPSSHEPQTQALDVAATGLSSPFSGLFALFRSGEHNKPHAPSSKQKLIYHRSQTVPMGEETSSGADSTTSTTGSPGPGHIQSRVTTGAEFEGDDGLSAPPRTTVFESAHDLINPKMPDVPHLIDPGKRSRTIFHDRVYHPEDIPLPPIKRRHTKRKSLPHCGLSPNKKGENAPSSPRLASATTVRATAPPSANGSGRLSEVTNVSVPVAKDSKEKSPQKAEPKTAKDPPEFDLSHMRVEEKIARAYHRDLSWRKVLVKLEPDAHNNIIVRRMFPNAYGWPVIQHLVETHFSDSASARLSDDCENSKERAINLHMPPAKNGIETNKYDTPVSTSSGSSSPDFQLHHPRSTHPQPRLNIKTSGLYRSATETAEASDSVSALPPLNKTNRHSRQDSLPTSPSSATTSSFISTTTADNSGTGAAVWDHRDSMTWSDRDWHDSEPDSETGYLSPLSPSSPLNVHAPAVDFPPSSGAGMRAEVLPKNARSATSVESQNQLVAQSQSQVNGKARTNHDASWSWTEAIVGKRHAKSVDGRKVS</sequence>
<dbReference type="InterPro" id="IPR007751">
    <property type="entry name" value="DUF676_lipase-like"/>
</dbReference>
<proteinExistence type="inferred from homology"/>
<organism evidence="5 6">
    <name type="scientific">Ceratocystis fimbriata CBS 114723</name>
    <dbReference type="NCBI Taxonomy" id="1035309"/>
    <lineage>
        <taxon>Eukaryota</taxon>
        <taxon>Fungi</taxon>
        <taxon>Dikarya</taxon>
        <taxon>Ascomycota</taxon>
        <taxon>Pezizomycotina</taxon>
        <taxon>Sordariomycetes</taxon>
        <taxon>Hypocreomycetidae</taxon>
        <taxon>Microascales</taxon>
        <taxon>Ceratocystidaceae</taxon>
        <taxon>Ceratocystis</taxon>
    </lineage>
</organism>
<gene>
    <name evidence="5" type="primary">ROG1</name>
    <name evidence="5" type="ORF">CFIMG_001202RA</name>
</gene>
<feature type="region of interest" description="Disordered" evidence="3">
    <location>
        <begin position="213"/>
        <end position="241"/>
    </location>
</feature>
<feature type="compositionally biased region" description="Low complexity" evidence="3">
    <location>
        <begin position="213"/>
        <end position="224"/>
    </location>
</feature>
<dbReference type="PANTHER" id="PTHR12482:SF62">
    <property type="entry name" value="LIPASE ROG1-RELATED"/>
    <property type="match status" value="1"/>
</dbReference>
<reference evidence="5 6" key="2">
    <citation type="journal article" date="2013" name="IMA Fungus">
        <title>IMA Genome-F 1: Ceratocystis fimbriata: Draft nuclear genome sequence for the plant pathogen, Ceratocystis fimbriata.</title>
        <authorList>
            <person name="Wilken P.M."/>
            <person name="Steenkamp E.T."/>
            <person name="Wingfield M.J."/>
            <person name="de Beer Z.W."/>
            <person name="Wingfield B.D."/>
        </authorList>
    </citation>
    <scope>NUCLEOTIDE SEQUENCE [LARGE SCALE GENOMIC DNA]</scope>
    <source>
        <strain evidence="5 6">CBS 114723</strain>
    </source>
</reference>
<dbReference type="PANTHER" id="PTHR12482">
    <property type="entry name" value="LIPASE ROG1-RELATED-RELATED"/>
    <property type="match status" value="1"/>
</dbReference>
<feature type="domain" description="DUF676" evidence="4">
    <location>
        <begin position="503"/>
        <end position="650"/>
    </location>
</feature>
<dbReference type="SUPFAM" id="SSF53474">
    <property type="entry name" value="alpha/beta-Hydrolases"/>
    <property type="match status" value="1"/>
</dbReference>
<feature type="compositionally biased region" description="Basic and acidic residues" evidence="3">
    <location>
        <begin position="1188"/>
        <end position="1205"/>
    </location>
</feature>
<dbReference type="GO" id="GO:0047372">
    <property type="term" value="F:monoacylglycerol lipase activity"/>
    <property type="evidence" value="ECO:0007669"/>
    <property type="project" value="TreeGrafter"/>
</dbReference>
<feature type="compositionally biased region" description="Acidic residues" evidence="3">
    <location>
        <begin position="380"/>
        <end position="391"/>
    </location>
</feature>
<keyword evidence="6" id="KW-1185">Reference proteome</keyword>
<dbReference type="InterPro" id="IPR029058">
    <property type="entry name" value="AB_hydrolase_fold"/>
</dbReference>
<feature type="compositionally biased region" description="Basic residues" evidence="3">
    <location>
        <begin position="914"/>
        <end position="924"/>
    </location>
</feature>
<feature type="region of interest" description="Disordered" evidence="3">
    <location>
        <begin position="691"/>
        <end position="749"/>
    </location>
</feature>
<evidence type="ECO:0000313" key="5">
    <source>
        <dbReference type="EMBL" id="PHH55878.1"/>
    </source>
</evidence>
<comment type="caution">
    <text evidence="5">The sequence shown here is derived from an EMBL/GenBank/DDBJ whole genome shotgun (WGS) entry which is preliminary data.</text>
</comment>
<dbReference type="EMBL" id="APWK03000006">
    <property type="protein sequence ID" value="PHH55878.1"/>
    <property type="molecule type" value="Genomic_DNA"/>
</dbReference>
<name>A0A2C5X9I1_9PEZI</name>
<feature type="region of interest" description="Disordered" evidence="3">
    <location>
        <begin position="286"/>
        <end position="315"/>
    </location>
</feature>
<feature type="compositionally biased region" description="Polar residues" evidence="3">
    <location>
        <begin position="293"/>
        <end position="305"/>
    </location>
</feature>
<accession>A0A2C5X9I1</accession>
<evidence type="ECO:0000313" key="6">
    <source>
        <dbReference type="Proteomes" id="UP000222788"/>
    </source>
</evidence>
<dbReference type="STRING" id="1035309.A0A2C5X9I1"/>
<dbReference type="Pfam" id="PF05057">
    <property type="entry name" value="DUF676"/>
    <property type="match status" value="2"/>
</dbReference>